<dbReference type="Proteomes" id="UP001549110">
    <property type="component" value="Unassembled WGS sequence"/>
</dbReference>
<dbReference type="InterPro" id="IPR045502">
    <property type="entry name" value="DUF6489"/>
</dbReference>
<dbReference type="RefSeq" id="WP_331929662.1">
    <property type="nucleotide sequence ID" value="NZ_JBEPLU010000001.1"/>
</dbReference>
<evidence type="ECO:0000313" key="2">
    <source>
        <dbReference type="Proteomes" id="UP001549110"/>
    </source>
</evidence>
<sequence>MKMTIEIDCTPQEARAFLGLPDVTAVNEKLVEEMQKRMSANVAMLSPDELMKSWAAFGVGAQEQFRNLMNAAVDAGMGTNRPK</sequence>
<proteinExistence type="predicted"/>
<evidence type="ECO:0000313" key="1">
    <source>
        <dbReference type="EMBL" id="MET3526630.1"/>
    </source>
</evidence>
<keyword evidence="2" id="KW-1185">Reference proteome</keyword>
<organism evidence="1 2">
    <name type="scientific">Phenylobacterium koreense</name>
    <dbReference type="NCBI Taxonomy" id="266125"/>
    <lineage>
        <taxon>Bacteria</taxon>
        <taxon>Pseudomonadati</taxon>
        <taxon>Pseudomonadota</taxon>
        <taxon>Alphaproteobacteria</taxon>
        <taxon>Caulobacterales</taxon>
        <taxon>Caulobacteraceae</taxon>
        <taxon>Phenylobacterium</taxon>
    </lineage>
</organism>
<accession>A0ABV2EHX0</accession>
<comment type="caution">
    <text evidence="1">The sequence shown here is derived from an EMBL/GenBank/DDBJ whole genome shotgun (WGS) entry which is preliminary data.</text>
</comment>
<gene>
    <name evidence="1" type="ORF">ABID41_001725</name>
</gene>
<name>A0ABV2EHX0_9CAUL</name>
<dbReference type="Pfam" id="PF20099">
    <property type="entry name" value="DUF6489"/>
    <property type="match status" value="1"/>
</dbReference>
<protein>
    <submittedName>
        <fullName evidence="1">Uncharacterized protein</fullName>
    </submittedName>
</protein>
<dbReference type="EMBL" id="JBEPLU010000001">
    <property type="protein sequence ID" value="MET3526630.1"/>
    <property type="molecule type" value="Genomic_DNA"/>
</dbReference>
<reference evidence="1 2" key="1">
    <citation type="submission" date="2024-06" db="EMBL/GenBank/DDBJ databases">
        <title>Genomic Encyclopedia of Type Strains, Phase IV (KMG-IV): sequencing the most valuable type-strain genomes for metagenomic binning, comparative biology and taxonomic classification.</title>
        <authorList>
            <person name="Goeker M."/>
        </authorList>
    </citation>
    <scope>NUCLEOTIDE SEQUENCE [LARGE SCALE GENOMIC DNA]</scope>
    <source>
        <strain evidence="1 2">DSM 17809</strain>
    </source>
</reference>